<dbReference type="AlphaFoldDB" id="A0A6G1BRG1"/>
<name>A0A6G1BRG1_9ORYZ</name>
<evidence type="ECO:0000313" key="3">
    <source>
        <dbReference type="EMBL" id="KAF0890579.1"/>
    </source>
</evidence>
<dbReference type="Proteomes" id="UP000479710">
    <property type="component" value="Unassembled WGS sequence"/>
</dbReference>
<reference evidence="3 4" key="1">
    <citation type="submission" date="2019-11" db="EMBL/GenBank/DDBJ databases">
        <title>Whole genome sequence of Oryza granulata.</title>
        <authorList>
            <person name="Li W."/>
        </authorList>
    </citation>
    <scope>NUCLEOTIDE SEQUENCE [LARGE SCALE GENOMIC DNA]</scope>
    <source>
        <strain evidence="4">cv. Menghai</strain>
        <tissue evidence="3">Leaf</tissue>
    </source>
</reference>
<keyword evidence="4" id="KW-1185">Reference proteome</keyword>
<dbReference type="OrthoDB" id="687292at2759"/>
<sequence length="348" mass="40070">MCAKELSKETIYSLEQQVVVLVCKLEKIFPPGFFNPMQHLIIHLPCEARLGGPVQSRWSYPYERRIQKLRRKVKNRARVEGCIVEAELVEEATNHLSLFFRPEARSVRNKIPRYNDGASTFTSSCNLEIFKYPGRCMSPRGVHELSTEECEAAFLYILTNMLEMDELFKKFDKEQWMSRSIAKPDQLRDLRLNGWKNSRGRHGPNFFDWLKEEYWTSNEYKDKRRAAQASRVKPKDVAPNRGGSRPWGETQQLLEYKFGHDKAGTLNTYAIMKSGFKKVDNTGRSAPIPSQRAQNRLDNYNARTQLAENLKELDAQALYFMEGGLVHGRVPIADGVVDKETLIATAKS</sequence>
<evidence type="ECO:0000259" key="2">
    <source>
        <dbReference type="Pfam" id="PF13960"/>
    </source>
</evidence>
<dbReference type="PANTHER" id="PTHR48258:SF3">
    <property type="entry name" value="FK506-BINDING PROTEIN 4-LIKE ISOFORM X1"/>
    <property type="match status" value="1"/>
</dbReference>
<protein>
    <recommendedName>
        <fullName evidence="2">DUF4218 domain-containing protein</fullName>
    </recommendedName>
</protein>
<feature type="non-terminal residue" evidence="3">
    <location>
        <position position="348"/>
    </location>
</feature>
<comment type="caution">
    <text evidence="3">The sequence shown here is derived from an EMBL/GenBank/DDBJ whole genome shotgun (WGS) entry which is preliminary data.</text>
</comment>
<evidence type="ECO:0000256" key="1">
    <source>
        <dbReference type="SAM" id="MobiDB-lite"/>
    </source>
</evidence>
<gene>
    <name evidence="3" type="ORF">E2562_003788</name>
</gene>
<proteinExistence type="predicted"/>
<dbReference type="EMBL" id="SPHZ02000011">
    <property type="protein sequence ID" value="KAF0890579.1"/>
    <property type="molecule type" value="Genomic_DNA"/>
</dbReference>
<dbReference type="Pfam" id="PF13960">
    <property type="entry name" value="DUF4218"/>
    <property type="match status" value="1"/>
</dbReference>
<feature type="domain" description="DUF4218" evidence="2">
    <location>
        <begin position="1"/>
        <end position="113"/>
    </location>
</feature>
<dbReference type="PANTHER" id="PTHR48258">
    <property type="entry name" value="DUF4218 DOMAIN-CONTAINING PROTEIN-RELATED"/>
    <property type="match status" value="1"/>
</dbReference>
<dbReference type="InterPro" id="IPR025452">
    <property type="entry name" value="DUF4218"/>
</dbReference>
<evidence type="ECO:0000313" key="4">
    <source>
        <dbReference type="Proteomes" id="UP000479710"/>
    </source>
</evidence>
<organism evidence="3 4">
    <name type="scientific">Oryza meyeriana var. granulata</name>
    <dbReference type="NCBI Taxonomy" id="110450"/>
    <lineage>
        <taxon>Eukaryota</taxon>
        <taxon>Viridiplantae</taxon>
        <taxon>Streptophyta</taxon>
        <taxon>Embryophyta</taxon>
        <taxon>Tracheophyta</taxon>
        <taxon>Spermatophyta</taxon>
        <taxon>Magnoliopsida</taxon>
        <taxon>Liliopsida</taxon>
        <taxon>Poales</taxon>
        <taxon>Poaceae</taxon>
        <taxon>BOP clade</taxon>
        <taxon>Oryzoideae</taxon>
        <taxon>Oryzeae</taxon>
        <taxon>Oryzinae</taxon>
        <taxon>Oryza</taxon>
        <taxon>Oryza meyeriana</taxon>
    </lineage>
</organism>
<accession>A0A6G1BRG1</accession>
<feature type="region of interest" description="Disordered" evidence="1">
    <location>
        <begin position="225"/>
        <end position="247"/>
    </location>
</feature>